<dbReference type="SUPFAM" id="SSF53850">
    <property type="entry name" value="Periplasmic binding protein-like II"/>
    <property type="match status" value="1"/>
</dbReference>
<keyword evidence="7" id="KW-1185">Reference proteome</keyword>
<dbReference type="PRINTS" id="PR00039">
    <property type="entry name" value="HTHLYSR"/>
</dbReference>
<dbReference type="Proteomes" id="UP001597427">
    <property type="component" value="Unassembled WGS sequence"/>
</dbReference>
<comment type="caution">
    <text evidence="6">The sequence shown here is derived from an EMBL/GenBank/DDBJ whole genome shotgun (WGS) entry which is preliminary data.</text>
</comment>
<accession>A0ABW5TKS1</accession>
<dbReference type="Gene3D" id="1.10.10.10">
    <property type="entry name" value="Winged helix-like DNA-binding domain superfamily/Winged helix DNA-binding domain"/>
    <property type="match status" value="1"/>
</dbReference>
<evidence type="ECO:0000256" key="3">
    <source>
        <dbReference type="ARBA" id="ARBA00023125"/>
    </source>
</evidence>
<sequence>MNFNHLYYFRELAQLENYTEASKKLLISQPSLSYAMKKLESNLDVPLFEKRGRNVGLTVYGQELKKATDEVFAILTNTLEQINQQKNNQMNTLKIGLVPTLASNFFPEIMYNGKLSGKLTQNFDLFNGFTNQIIANLAKEKYDIGICSKEDRDDFVFIPIKKQPFVLLINQVLYDSLIKSKGNWFDYPLVTYRDAIPIGRSARSIIHSYTDQPNIVAEFDDETFIGGYVDVNPCVALVAKTPFLKQFQLVTIPLDEENIYHTVYLTYLKKNAHLQKIQPICELLQAASDFL</sequence>
<reference evidence="7" key="1">
    <citation type="journal article" date="2019" name="Int. J. Syst. Evol. Microbiol.">
        <title>The Global Catalogue of Microorganisms (GCM) 10K type strain sequencing project: providing services to taxonomists for standard genome sequencing and annotation.</title>
        <authorList>
            <consortium name="The Broad Institute Genomics Platform"/>
            <consortium name="The Broad Institute Genome Sequencing Center for Infectious Disease"/>
            <person name="Wu L."/>
            <person name="Ma J."/>
        </authorList>
    </citation>
    <scope>NUCLEOTIDE SEQUENCE [LARGE SCALE GENOMIC DNA]</scope>
    <source>
        <strain evidence="7">TISTR 932</strain>
    </source>
</reference>
<dbReference type="EMBL" id="JBHUMO010000069">
    <property type="protein sequence ID" value="MFD2729907.1"/>
    <property type="molecule type" value="Genomic_DNA"/>
</dbReference>
<proteinExistence type="inferred from homology"/>
<dbReference type="Pfam" id="PF03466">
    <property type="entry name" value="LysR_substrate"/>
    <property type="match status" value="1"/>
</dbReference>
<dbReference type="PANTHER" id="PTHR30126">
    <property type="entry name" value="HTH-TYPE TRANSCRIPTIONAL REGULATOR"/>
    <property type="match status" value="1"/>
</dbReference>
<organism evidence="6 7">
    <name type="scientific">Enterococcus camelliae</name>
    <dbReference type="NCBI Taxonomy" id="453959"/>
    <lineage>
        <taxon>Bacteria</taxon>
        <taxon>Bacillati</taxon>
        <taxon>Bacillota</taxon>
        <taxon>Bacilli</taxon>
        <taxon>Lactobacillales</taxon>
        <taxon>Enterococcaceae</taxon>
        <taxon>Enterococcus</taxon>
    </lineage>
</organism>
<evidence type="ECO:0000313" key="6">
    <source>
        <dbReference type="EMBL" id="MFD2729907.1"/>
    </source>
</evidence>
<keyword evidence="3" id="KW-0238">DNA-binding</keyword>
<dbReference type="Pfam" id="PF00126">
    <property type="entry name" value="HTH_1"/>
    <property type="match status" value="1"/>
</dbReference>
<dbReference type="RefSeq" id="WP_379982689.1">
    <property type="nucleotide sequence ID" value="NZ_JBHUMO010000069.1"/>
</dbReference>
<dbReference type="PROSITE" id="PS50931">
    <property type="entry name" value="HTH_LYSR"/>
    <property type="match status" value="1"/>
</dbReference>
<evidence type="ECO:0000256" key="2">
    <source>
        <dbReference type="ARBA" id="ARBA00023015"/>
    </source>
</evidence>
<gene>
    <name evidence="6" type="ORF">ACFSR0_10990</name>
</gene>
<keyword evidence="4" id="KW-0804">Transcription</keyword>
<dbReference type="InterPro" id="IPR036390">
    <property type="entry name" value="WH_DNA-bd_sf"/>
</dbReference>
<comment type="similarity">
    <text evidence="1">Belongs to the LysR transcriptional regulatory family.</text>
</comment>
<evidence type="ECO:0000313" key="7">
    <source>
        <dbReference type="Proteomes" id="UP001597427"/>
    </source>
</evidence>
<evidence type="ECO:0000259" key="5">
    <source>
        <dbReference type="PROSITE" id="PS50931"/>
    </source>
</evidence>
<dbReference type="InterPro" id="IPR036388">
    <property type="entry name" value="WH-like_DNA-bd_sf"/>
</dbReference>
<name>A0ABW5TKS1_9ENTE</name>
<dbReference type="PANTHER" id="PTHR30126:SF39">
    <property type="entry name" value="HTH-TYPE TRANSCRIPTIONAL REGULATOR CYSL"/>
    <property type="match status" value="1"/>
</dbReference>
<dbReference type="InterPro" id="IPR005119">
    <property type="entry name" value="LysR_subst-bd"/>
</dbReference>
<dbReference type="SUPFAM" id="SSF46785">
    <property type="entry name" value="Winged helix' DNA-binding domain"/>
    <property type="match status" value="1"/>
</dbReference>
<dbReference type="InterPro" id="IPR000847">
    <property type="entry name" value="LysR_HTH_N"/>
</dbReference>
<dbReference type="Gene3D" id="3.40.190.290">
    <property type="match status" value="1"/>
</dbReference>
<feature type="domain" description="HTH lysR-type" evidence="5">
    <location>
        <begin position="1"/>
        <end position="58"/>
    </location>
</feature>
<evidence type="ECO:0000256" key="1">
    <source>
        <dbReference type="ARBA" id="ARBA00009437"/>
    </source>
</evidence>
<protein>
    <submittedName>
        <fullName evidence="6">LysR family transcriptional regulator</fullName>
    </submittedName>
</protein>
<keyword evidence="2" id="KW-0805">Transcription regulation</keyword>
<evidence type="ECO:0000256" key="4">
    <source>
        <dbReference type="ARBA" id="ARBA00023163"/>
    </source>
</evidence>